<dbReference type="FunCoup" id="A0A1Y2EF30">
    <property type="interactions" value="61"/>
</dbReference>
<keyword evidence="3 6" id="KW-1133">Transmembrane helix</keyword>
<dbReference type="GO" id="GO:0005886">
    <property type="term" value="C:plasma membrane"/>
    <property type="evidence" value="ECO:0007669"/>
    <property type="project" value="TreeGrafter"/>
</dbReference>
<feature type="compositionally biased region" description="Basic residues" evidence="5">
    <location>
        <begin position="15"/>
        <end position="30"/>
    </location>
</feature>
<accession>A0A1Y2EF30</accession>
<feature type="domain" description="Major facilitator superfamily (MFS) profile" evidence="7">
    <location>
        <begin position="115"/>
        <end position="584"/>
    </location>
</feature>
<feature type="compositionally biased region" description="Basic and acidic residues" evidence="5">
    <location>
        <begin position="33"/>
        <end position="52"/>
    </location>
</feature>
<reference evidence="8 9" key="1">
    <citation type="submission" date="2016-07" db="EMBL/GenBank/DDBJ databases">
        <title>Pervasive Adenine N6-methylation of Active Genes in Fungi.</title>
        <authorList>
            <consortium name="DOE Joint Genome Institute"/>
            <person name="Mondo S.J."/>
            <person name="Dannebaum R.O."/>
            <person name="Kuo R.C."/>
            <person name="Labutti K."/>
            <person name="Haridas S."/>
            <person name="Kuo A."/>
            <person name="Salamov A."/>
            <person name="Ahrendt S.R."/>
            <person name="Lipzen A."/>
            <person name="Sullivan W."/>
            <person name="Andreopoulos W.B."/>
            <person name="Clum A."/>
            <person name="Lindquist E."/>
            <person name="Daum C."/>
            <person name="Ramamoorthy G.K."/>
            <person name="Gryganskyi A."/>
            <person name="Culley D."/>
            <person name="Magnuson J.K."/>
            <person name="James T.Y."/>
            <person name="O'Malley M.A."/>
            <person name="Stajich J.E."/>
            <person name="Spatafora J.W."/>
            <person name="Visel A."/>
            <person name="Grigoriev I.V."/>
        </authorList>
    </citation>
    <scope>NUCLEOTIDE SEQUENCE [LARGE SCALE GENOMIC DNA]</scope>
    <source>
        <strain evidence="8 9">CBS 129021</strain>
    </source>
</reference>
<feature type="transmembrane region" description="Helical" evidence="6">
    <location>
        <begin position="339"/>
        <end position="364"/>
    </location>
</feature>
<comment type="subcellular location">
    <subcellularLocation>
        <location evidence="1">Membrane</location>
        <topology evidence="1">Multi-pass membrane protein</topology>
    </subcellularLocation>
</comment>
<dbReference type="FunFam" id="1.20.1250.20:FF:000011">
    <property type="entry name" value="MFS multidrug transporter, putative"/>
    <property type="match status" value="1"/>
</dbReference>
<feature type="transmembrane region" description="Helical" evidence="6">
    <location>
        <begin position="492"/>
        <end position="510"/>
    </location>
</feature>
<evidence type="ECO:0000313" key="8">
    <source>
        <dbReference type="EMBL" id="ORY70182.1"/>
    </source>
</evidence>
<dbReference type="OrthoDB" id="6770063at2759"/>
<dbReference type="InterPro" id="IPR036259">
    <property type="entry name" value="MFS_trans_sf"/>
</dbReference>
<comment type="caution">
    <text evidence="8">The sequence shown here is derived from an EMBL/GenBank/DDBJ whole genome shotgun (WGS) entry which is preliminary data.</text>
</comment>
<feature type="region of interest" description="Disordered" evidence="5">
    <location>
        <begin position="1"/>
        <end position="58"/>
    </location>
</feature>
<dbReference type="CDD" id="cd17323">
    <property type="entry name" value="MFS_Tpo1_MDR_like"/>
    <property type="match status" value="1"/>
</dbReference>
<protein>
    <submittedName>
        <fullName evidence="8">Major facilitator superfamily transporter</fullName>
    </submittedName>
</protein>
<dbReference type="InterPro" id="IPR020846">
    <property type="entry name" value="MFS_dom"/>
</dbReference>
<keyword evidence="9" id="KW-1185">Reference proteome</keyword>
<feature type="transmembrane region" description="Helical" evidence="6">
    <location>
        <begin position="269"/>
        <end position="290"/>
    </location>
</feature>
<dbReference type="PANTHER" id="PTHR23502">
    <property type="entry name" value="MAJOR FACILITATOR SUPERFAMILY"/>
    <property type="match status" value="1"/>
</dbReference>
<dbReference type="STRING" id="1141098.A0A1Y2EF30"/>
<feature type="transmembrane region" description="Helical" evidence="6">
    <location>
        <begin position="214"/>
        <end position="231"/>
    </location>
</feature>
<dbReference type="EMBL" id="MCFJ01000002">
    <property type="protein sequence ID" value="ORY70182.1"/>
    <property type="molecule type" value="Genomic_DNA"/>
</dbReference>
<feature type="transmembrane region" description="Helical" evidence="6">
    <location>
        <begin position="153"/>
        <end position="173"/>
    </location>
</feature>
<feature type="transmembrane region" description="Helical" evidence="6">
    <location>
        <begin position="424"/>
        <end position="443"/>
    </location>
</feature>
<evidence type="ECO:0000256" key="5">
    <source>
        <dbReference type="SAM" id="MobiDB-lite"/>
    </source>
</evidence>
<evidence type="ECO:0000256" key="1">
    <source>
        <dbReference type="ARBA" id="ARBA00004141"/>
    </source>
</evidence>
<name>A0A1Y2EF30_9PEZI</name>
<keyword evidence="2 6" id="KW-0812">Transmembrane</keyword>
<evidence type="ECO:0000313" key="9">
    <source>
        <dbReference type="Proteomes" id="UP000193689"/>
    </source>
</evidence>
<dbReference type="GeneID" id="63771454"/>
<dbReference type="RefSeq" id="XP_040720132.1">
    <property type="nucleotide sequence ID" value="XM_040855242.1"/>
</dbReference>
<feature type="compositionally biased region" description="Acidic residues" evidence="5">
    <location>
        <begin position="553"/>
        <end position="562"/>
    </location>
</feature>
<dbReference type="GO" id="GO:0022857">
    <property type="term" value="F:transmembrane transporter activity"/>
    <property type="evidence" value="ECO:0007669"/>
    <property type="project" value="InterPro"/>
</dbReference>
<dbReference type="PROSITE" id="PS50850">
    <property type="entry name" value="MFS"/>
    <property type="match status" value="1"/>
</dbReference>
<organism evidence="8 9">
    <name type="scientific">Pseudomassariella vexata</name>
    <dbReference type="NCBI Taxonomy" id="1141098"/>
    <lineage>
        <taxon>Eukaryota</taxon>
        <taxon>Fungi</taxon>
        <taxon>Dikarya</taxon>
        <taxon>Ascomycota</taxon>
        <taxon>Pezizomycotina</taxon>
        <taxon>Sordariomycetes</taxon>
        <taxon>Xylariomycetidae</taxon>
        <taxon>Amphisphaeriales</taxon>
        <taxon>Pseudomassariaceae</taxon>
        <taxon>Pseudomassariella</taxon>
    </lineage>
</organism>
<dbReference type="SUPFAM" id="SSF103473">
    <property type="entry name" value="MFS general substrate transporter"/>
    <property type="match status" value="1"/>
</dbReference>
<dbReference type="Pfam" id="PF07690">
    <property type="entry name" value="MFS_1"/>
    <property type="match status" value="1"/>
</dbReference>
<gene>
    <name evidence="8" type="ORF">BCR38DRAFT_333612</name>
</gene>
<dbReference type="InterPro" id="IPR011701">
    <property type="entry name" value="MFS"/>
</dbReference>
<dbReference type="InParanoid" id="A0A1Y2EF30"/>
<dbReference type="AlphaFoldDB" id="A0A1Y2EF30"/>
<evidence type="ECO:0000256" key="4">
    <source>
        <dbReference type="ARBA" id="ARBA00023136"/>
    </source>
</evidence>
<evidence type="ECO:0000256" key="6">
    <source>
        <dbReference type="SAM" id="Phobius"/>
    </source>
</evidence>
<feature type="transmembrane region" description="Helical" evidence="6">
    <location>
        <begin position="384"/>
        <end position="403"/>
    </location>
</feature>
<evidence type="ECO:0000256" key="2">
    <source>
        <dbReference type="ARBA" id="ARBA00022692"/>
    </source>
</evidence>
<dbReference type="Proteomes" id="UP000193689">
    <property type="component" value="Unassembled WGS sequence"/>
</dbReference>
<evidence type="ECO:0000259" key="7">
    <source>
        <dbReference type="PROSITE" id="PS50850"/>
    </source>
</evidence>
<feature type="transmembrane region" description="Helical" evidence="6">
    <location>
        <begin position="516"/>
        <end position="537"/>
    </location>
</feature>
<dbReference type="PANTHER" id="PTHR23502:SF48">
    <property type="entry name" value="MULTIDRUG TRANSPORTER, PUTATIVE (AFU_ORTHOLOGUE AFUA_5G02700)-RELATED"/>
    <property type="match status" value="1"/>
</dbReference>
<evidence type="ECO:0000256" key="3">
    <source>
        <dbReference type="ARBA" id="ARBA00022989"/>
    </source>
</evidence>
<feature type="transmembrane region" description="Helical" evidence="6">
    <location>
        <begin position="180"/>
        <end position="202"/>
    </location>
</feature>
<feature type="transmembrane region" description="Helical" evidence="6">
    <location>
        <begin position="238"/>
        <end position="257"/>
    </location>
</feature>
<feature type="transmembrane region" description="Helical" evidence="6">
    <location>
        <begin position="113"/>
        <end position="133"/>
    </location>
</feature>
<proteinExistence type="predicted"/>
<feature type="region of interest" description="Disordered" evidence="5">
    <location>
        <begin position="550"/>
        <end position="584"/>
    </location>
</feature>
<keyword evidence="4 6" id="KW-0472">Membrane</keyword>
<feature type="transmembrane region" description="Helical" evidence="6">
    <location>
        <begin position="449"/>
        <end position="471"/>
    </location>
</feature>
<sequence length="584" mass="64827">MERPHTGASEASVSHGHHASHSHSHHRRSSSHATDHRPSRVATKEHHRDPHLDVNMPYRTLTADANLAEYETENPMGEIPGPMEPGSRKQYKLVTFVSNDPENPKNWSKAYKWYVTMVVAITCFVVAFASAVITADIESPAKEFGVSEEVSLLAITLFVIGFGVGPMIFAPLSEVYGRRIIYGSTLLLAVVFIIPCAVSKNIETLLVCRALDGIAFSAPMTLVGGTLADLWRNEERGVPMAAFSAAPFIGPAIGPLAGGYIAERLGWRWLYWIQLILAGVVWVLITFTVPETYAPTILQKRAARLRKETGESDHVTEQDLDLRPLGERMRLFLIRPLQLLFQELIVFLISLYMSVLYGLLYMFFLAYPIVYQKHKGYSAGKTGLMFIPLAVGVILSAACAPLVNRHYLTLVRKYNGNPPAEMRLIPMMFSCWFIPIGLFIFAWSSYPELSWAGPAMGGFCVGFGFIFLYNSANNYLVDSYQHQAASALAAKTCIRSFWGAAVVLFTIQMYDRLGDQWASTLLAFIGLACCAIPFCFWKWGAQIRTRSKYAYSGDDDTSDEEAVGSSSDSTDVEKAPQQTNTAPH</sequence>
<dbReference type="Gene3D" id="1.20.1250.20">
    <property type="entry name" value="MFS general substrate transporter like domains"/>
    <property type="match status" value="1"/>
</dbReference>